<dbReference type="InterPro" id="IPR006626">
    <property type="entry name" value="PbH1"/>
</dbReference>
<name>A0ABT6TU39_9BACL</name>
<dbReference type="SUPFAM" id="SSF51126">
    <property type="entry name" value="Pectin lyase-like"/>
    <property type="match status" value="1"/>
</dbReference>
<dbReference type="EMBL" id="JAGRPV010000001">
    <property type="protein sequence ID" value="MDI4649302.1"/>
    <property type="molecule type" value="Genomic_DNA"/>
</dbReference>
<sequence length="890" mass="92229">MKLHPSTKNASRKASTRTAIGLGLSLVLAWTAVPLSAGAAGPATLSVADYGASGSDTLDDRAGIQAAVDAASAGDTVLIPNGTYYLGGTVRGKSGVTIRGQSQGGTVVKYVDSADTYMFYLNNVTGASVKNMTLDGNNSTVAMSAAVSEGGSGNELSGLVVKDFAATDGFGPHALYAVGSPKVRIADNKIANIGIGSIWGAGVRAGWGSSDALIERNVISNTGRGGIFVNDGSPGAVVRGNKITGSGLKEHGLSIELHTSVDNSIIEDNQVDFWISAVRSKTIAVRRNVVHPTDGRVGSIGLEIMADNAVTTDNVVDGGQQVGIQQSPGTGHQLWGYNVVKNMVMWGMQLQGAGSGETEQYQYFYRNSFIDTQLGNPKAAYPGYEGNGVRIHGNAQNLTFDSNLIASNGRKGIEITDAPGVDRLSFTKNIIYGNKDVAIDPYPAAAQHLEWANNVVYGNKSNAQPASRGFADAKPTADFDSPLLVRVGEPATFVSKSTDNGSIATYLWDFGTGLPSAAIRPTFVYDLPGAYRVTLVVWDNEGRASLKEKVILVRPGAPDTKKPNAPTNLAVASKTDEAVRLTWSAASDNVGVVAYDVYRDGTLAGSTAPGEIAFTARGLSPATAYSFTVRARDAAGNVSDASAPLAVTTELPDAEAPTAPTGLAVTAVTGTSASLSWTVSTDNKAVTGYEIYRGSALVGTTTGAAATSYTAEGLLPGTSQTFTVKARDAAGNRSAASDPAVAALAPPASSTVYLSDYAWDSGTAGWGNIQRDKSSDGKPITLNEVVYAKGLGTHAASEIVYTLGGAYARFQAAVGVDDETYGNGDVSFEVWLDGVKAFDSGVMTATSETQLIDLDIGGANELKLVVTNGVAGGDWDHADWGDARIVYPEA</sequence>
<protein>
    <submittedName>
        <fullName evidence="4">NPCBM/NEW2 domain-containing protein</fullName>
    </submittedName>
</protein>
<dbReference type="InterPro" id="IPR003961">
    <property type="entry name" value="FN3_dom"/>
</dbReference>
<feature type="domain" description="Fibronectin type-III" evidence="3">
    <location>
        <begin position="565"/>
        <end position="652"/>
    </location>
</feature>
<keyword evidence="5" id="KW-1185">Reference proteome</keyword>
<dbReference type="Pfam" id="PF08305">
    <property type="entry name" value="NPCBM"/>
    <property type="match status" value="1"/>
</dbReference>
<dbReference type="Pfam" id="PF00801">
    <property type="entry name" value="PKD"/>
    <property type="match status" value="1"/>
</dbReference>
<dbReference type="Gene3D" id="2.160.20.10">
    <property type="entry name" value="Single-stranded right-handed beta-helix, Pectin lyase-like"/>
    <property type="match status" value="2"/>
</dbReference>
<feature type="signal peptide" evidence="1">
    <location>
        <begin position="1"/>
        <end position="39"/>
    </location>
</feature>
<dbReference type="Pfam" id="PF00041">
    <property type="entry name" value="fn3"/>
    <property type="match status" value="2"/>
</dbReference>
<dbReference type="SUPFAM" id="SSF49785">
    <property type="entry name" value="Galactose-binding domain-like"/>
    <property type="match status" value="1"/>
</dbReference>
<dbReference type="InterPro" id="IPR008979">
    <property type="entry name" value="Galactose-bd-like_sf"/>
</dbReference>
<keyword evidence="1" id="KW-0732">Signal</keyword>
<dbReference type="RefSeq" id="WP_282911957.1">
    <property type="nucleotide sequence ID" value="NZ_JAGRPV010000001.1"/>
</dbReference>
<evidence type="ECO:0000256" key="1">
    <source>
        <dbReference type="SAM" id="SignalP"/>
    </source>
</evidence>
<organism evidence="4 5">
    <name type="scientific">Cohnella hashimotonis</name>
    <dbReference type="NCBI Taxonomy" id="2826895"/>
    <lineage>
        <taxon>Bacteria</taxon>
        <taxon>Bacillati</taxon>
        <taxon>Bacillota</taxon>
        <taxon>Bacilli</taxon>
        <taxon>Bacillales</taxon>
        <taxon>Paenibacillaceae</taxon>
        <taxon>Cohnella</taxon>
    </lineage>
</organism>
<accession>A0ABT6TU39</accession>
<gene>
    <name evidence="4" type="ORF">KB449_30480</name>
</gene>
<dbReference type="InterPro" id="IPR036116">
    <property type="entry name" value="FN3_sf"/>
</dbReference>
<dbReference type="InterPro" id="IPR039448">
    <property type="entry name" value="Beta_helix"/>
</dbReference>
<evidence type="ECO:0000259" key="2">
    <source>
        <dbReference type="PROSITE" id="PS50093"/>
    </source>
</evidence>
<evidence type="ECO:0000259" key="3">
    <source>
        <dbReference type="PROSITE" id="PS50853"/>
    </source>
</evidence>
<dbReference type="InterPro" id="IPR035986">
    <property type="entry name" value="PKD_dom_sf"/>
</dbReference>
<dbReference type="PROSITE" id="PS50093">
    <property type="entry name" value="PKD"/>
    <property type="match status" value="1"/>
</dbReference>
<dbReference type="InterPro" id="IPR013783">
    <property type="entry name" value="Ig-like_fold"/>
</dbReference>
<dbReference type="SMART" id="SM00710">
    <property type="entry name" value="PbH1"/>
    <property type="match status" value="7"/>
</dbReference>
<dbReference type="Pfam" id="PF13229">
    <property type="entry name" value="Beta_helix"/>
    <property type="match status" value="1"/>
</dbReference>
<dbReference type="CDD" id="cd00063">
    <property type="entry name" value="FN3"/>
    <property type="match status" value="2"/>
</dbReference>
<dbReference type="InterPro" id="IPR011050">
    <property type="entry name" value="Pectin_lyase_fold/virulence"/>
</dbReference>
<evidence type="ECO:0000313" key="5">
    <source>
        <dbReference type="Proteomes" id="UP001161691"/>
    </source>
</evidence>
<proteinExistence type="predicted"/>
<evidence type="ECO:0000313" key="4">
    <source>
        <dbReference type="EMBL" id="MDI4649302.1"/>
    </source>
</evidence>
<dbReference type="Proteomes" id="UP001161691">
    <property type="component" value="Unassembled WGS sequence"/>
</dbReference>
<dbReference type="CDD" id="cd00146">
    <property type="entry name" value="PKD"/>
    <property type="match status" value="1"/>
</dbReference>
<dbReference type="SMART" id="SM00776">
    <property type="entry name" value="NPCBM"/>
    <property type="match status" value="1"/>
</dbReference>
<dbReference type="InterPro" id="IPR022409">
    <property type="entry name" value="PKD/Chitinase_dom"/>
</dbReference>
<dbReference type="SUPFAM" id="SSF49265">
    <property type="entry name" value="Fibronectin type III"/>
    <property type="match status" value="1"/>
</dbReference>
<dbReference type="Gene3D" id="2.60.40.10">
    <property type="entry name" value="Immunoglobulins"/>
    <property type="match status" value="3"/>
</dbReference>
<comment type="caution">
    <text evidence="4">The sequence shown here is derived from an EMBL/GenBank/DDBJ whole genome shotgun (WGS) entry which is preliminary data.</text>
</comment>
<feature type="chain" id="PRO_5047492111" evidence="1">
    <location>
        <begin position="40"/>
        <end position="890"/>
    </location>
</feature>
<dbReference type="PANTHER" id="PTHR46957">
    <property type="entry name" value="CYTOKINE RECEPTOR"/>
    <property type="match status" value="1"/>
</dbReference>
<feature type="domain" description="PKD" evidence="2">
    <location>
        <begin position="474"/>
        <end position="559"/>
    </location>
</feature>
<dbReference type="InterPro" id="IPR038637">
    <property type="entry name" value="NPCBM_sf"/>
</dbReference>
<reference evidence="4" key="1">
    <citation type="submission" date="2023-04" db="EMBL/GenBank/DDBJ databases">
        <title>Comparative genomic analysis of Cohnella hashimotonis sp. nov., isolated from the International Space Station.</title>
        <authorList>
            <person name="Venkateswaran K."/>
            <person name="Simpson A."/>
        </authorList>
    </citation>
    <scope>NUCLEOTIDE SEQUENCE</scope>
    <source>
        <strain evidence="4">F6_2S_P_1</strain>
    </source>
</reference>
<dbReference type="PANTHER" id="PTHR46957:SF3">
    <property type="entry name" value="CYTOKINE RECEPTOR"/>
    <property type="match status" value="1"/>
</dbReference>
<dbReference type="SMART" id="SM00089">
    <property type="entry name" value="PKD"/>
    <property type="match status" value="1"/>
</dbReference>
<dbReference type="InterPro" id="IPR013222">
    <property type="entry name" value="Glyco_hyd_98_carb-bd"/>
</dbReference>
<dbReference type="PROSITE" id="PS50853">
    <property type="entry name" value="FN3"/>
    <property type="match status" value="2"/>
</dbReference>
<dbReference type="InterPro" id="IPR050713">
    <property type="entry name" value="RTP_Phos/Ushers"/>
</dbReference>
<dbReference type="SMART" id="SM00060">
    <property type="entry name" value="FN3"/>
    <property type="match status" value="2"/>
</dbReference>
<dbReference type="Gene3D" id="2.60.120.1060">
    <property type="entry name" value="NPCBM/NEW2 domain"/>
    <property type="match status" value="1"/>
</dbReference>
<feature type="domain" description="Fibronectin type-III" evidence="3">
    <location>
        <begin position="659"/>
        <end position="747"/>
    </location>
</feature>
<dbReference type="InterPro" id="IPR012334">
    <property type="entry name" value="Pectin_lyas_fold"/>
</dbReference>
<dbReference type="SUPFAM" id="SSF49299">
    <property type="entry name" value="PKD domain"/>
    <property type="match status" value="1"/>
</dbReference>
<dbReference type="InterPro" id="IPR000601">
    <property type="entry name" value="PKD_dom"/>
</dbReference>